<evidence type="ECO:0000313" key="1">
    <source>
        <dbReference type="EMBL" id="KKK66565.1"/>
    </source>
</evidence>
<dbReference type="AlphaFoldDB" id="A0A0F8XZ43"/>
<reference evidence="1" key="1">
    <citation type="journal article" date="2015" name="Nature">
        <title>Complex archaea that bridge the gap between prokaryotes and eukaryotes.</title>
        <authorList>
            <person name="Spang A."/>
            <person name="Saw J.H."/>
            <person name="Jorgensen S.L."/>
            <person name="Zaremba-Niedzwiedzka K."/>
            <person name="Martijn J."/>
            <person name="Lind A.E."/>
            <person name="van Eijk R."/>
            <person name="Schleper C."/>
            <person name="Guy L."/>
            <person name="Ettema T.J."/>
        </authorList>
    </citation>
    <scope>NUCLEOTIDE SEQUENCE</scope>
</reference>
<proteinExistence type="predicted"/>
<gene>
    <name evidence="1" type="ORF">LCGC14_2962830</name>
</gene>
<protein>
    <submittedName>
        <fullName evidence="1">Uncharacterized protein</fullName>
    </submittedName>
</protein>
<name>A0A0F8XZ43_9ZZZZ</name>
<accession>A0A0F8XZ43</accession>
<sequence>MEYFIPLLAYFVLLSFNQYRAWCDLERILMGSNPLSTHTLEGKT</sequence>
<dbReference type="EMBL" id="LAZR01060017">
    <property type="protein sequence ID" value="KKK66565.1"/>
    <property type="molecule type" value="Genomic_DNA"/>
</dbReference>
<organism evidence="1">
    <name type="scientific">marine sediment metagenome</name>
    <dbReference type="NCBI Taxonomy" id="412755"/>
    <lineage>
        <taxon>unclassified sequences</taxon>
        <taxon>metagenomes</taxon>
        <taxon>ecological metagenomes</taxon>
    </lineage>
</organism>
<comment type="caution">
    <text evidence="1">The sequence shown here is derived from an EMBL/GenBank/DDBJ whole genome shotgun (WGS) entry which is preliminary data.</text>
</comment>